<gene>
    <name evidence="2" type="ORF">SPRG_03269</name>
</gene>
<keyword evidence="1" id="KW-0472">Membrane</keyword>
<keyword evidence="1" id="KW-1133">Transmembrane helix</keyword>
<dbReference type="AlphaFoldDB" id="A0A067CZU9"/>
<name>A0A067CZU9_SAPPC</name>
<evidence type="ECO:0000313" key="2">
    <source>
        <dbReference type="EMBL" id="KDO32051.1"/>
    </source>
</evidence>
<dbReference type="GeneID" id="24125785"/>
<dbReference type="OrthoDB" id="10415810at2759"/>
<sequence>MSYHVAKRPHRFGSALLSAWLIGILLLKQWLSHPPHRPSAATTLLYERHRRFPSQPEDFHVLVTAVDDTFALWIESASTRELWSWALSNNGATASADLRRNSAGALVLELTIPACFGAVARYAFPVARMQLNSAQALRARLCAAEAERDLMARQIKQIEHDHDAATRAQLATAAQRSTYEACVRRASEGWTNVYRNCEHLAHGRR</sequence>
<feature type="transmembrane region" description="Helical" evidence="1">
    <location>
        <begin position="12"/>
        <end position="31"/>
    </location>
</feature>
<organism evidence="2 3">
    <name type="scientific">Saprolegnia parasitica (strain CBS 223.65)</name>
    <dbReference type="NCBI Taxonomy" id="695850"/>
    <lineage>
        <taxon>Eukaryota</taxon>
        <taxon>Sar</taxon>
        <taxon>Stramenopiles</taxon>
        <taxon>Oomycota</taxon>
        <taxon>Saprolegniomycetes</taxon>
        <taxon>Saprolegniales</taxon>
        <taxon>Saprolegniaceae</taxon>
        <taxon>Saprolegnia</taxon>
    </lineage>
</organism>
<proteinExistence type="predicted"/>
<dbReference type="RefSeq" id="XP_012197239.1">
    <property type="nucleotide sequence ID" value="XM_012341849.1"/>
</dbReference>
<evidence type="ECO:0000313" key="3">
    <source>
        <dbReference type="Proteomes" id="UP000030745"/>
    </source>
</evidence>
<protein>
    <submittedName>
        <fullName evidence="2">Uncharacterized protein</fullName>
    </submittedName>
</protein>
<dbReference type="KEGG" id="spar:SPRG_03269"/>
<dbReference type="OMA" id="ELTIPAC"/>
<dbReference type="Proteomes" id="UP000030745">
    <property type="component" value="Unassembled WGS sequence"/>
</dbReference>
<dbReference type="EMBL" id="KK583196">
    <property type="protein sequence ID" value="KDO32051.1"/>
    <property type="molecule type" value="Genomic_DNA"/>
</dbReference>
<evidence type="ECO:0000256" key="1">
    <source>
        <dbReference type="SAM" id="Phobius"/>
    </source>
</evidence>
<keyword evidence="1" id="KW-0812">Transmembrane</keyword>
<keyword evidence="3" id="KW-1185">Reference proteome</keyword>
<reference evidence="2 3" key="1">
    <citation type="journal article" date="2013" name="PLoS Genet.">
        <title>Distinctive expansion of potential virulence genes in the genome of the oomycete fish pathogen Saprolegnia parasitica.</title>
        <authorList>
            <person name="Jiang R.H."/>
            <person name="de Bruijn I."/>
            <person name="Haas B.J."/>
            <person name="Belmonte R."/>
            <person name="Lobach L."/>
            <person name="Christie J."/>
            <person name="van den Ackerveken G."/>
            <person name="Bottin A."/>
            <person name="Bulone V."/>
            <person name="Diaz-Moreno S.M."/>
            <person name="Dumas B."/>
            <person name="Fan L."/>
            <person name="Gaulin E."/>
            <person name="Govers F."/>
            <person name="Grenville-Briggs L.J."/>
            <person name="Horner N.R."/>
            <person name="Levin J.Z."/>
            <person name="Mammella M."/>
            <person name="Meijer H.J."/>
            <person name="Morris P."/>
            <person name="Nusbaum C."/>
            <person name="Oome S."/>
            <person name="Phillips A.J."/>
            <person name="van Rooyen D."/>
            <person name="Rzeszutek E."/>
            <person name="Saraiva M."/>
            <person name="Secombes C.J."/>
            <person name="Seidl M.F."/>
            <person name="Snel B."/>
            <person name="Stassen J.H."/>
            <person name="Sykes S."/>
            <person name="Tripathy S."/>
            <person name="van den Berg H."/>
            <person name="Vega-Arreguin J.C."/>
            <person name="Wawra S."/>
            <person name="Young S.K."/>
            <person name="Zeng Q."/>
            <person name="Dieguez-Uribeondo J."/>
            <person name="Russ C."/>
            <person name="Tyler B.M."/>
            <person name="van West P."/>
        </authorList>
    </citation>
    <scope>NUCLEOTIDE SEQUENCE [LARGE SCALE GENOMIC DNA]</scope>
    <source>
        <strain evidence="2 3">CBS 223.65</strain>
    </source>
</reference>
<accession>A0A067CZU9</accession>
<dbReference type="VEuPathDB" id="FungiDB:SPRG_03269"/>